<dbReference type="InterPro" id="IPR052276">
    <property type="entry name" value="Diphthamide-biosynth_chaperone"/>
</dbReference>
<gene>
    <name evidence="2" type="ORF">BCR44DRAFT_1540275</name>
</gene>
<sequence>MVSLSRQERLPDLYKVLDVPPTADSDRIRQSYMRHALRSHPDLMCNASKQSIESARAHFALLNQAYFTLSDPHRRAVYDEELAWQRERIEAIEYSFDLCASPVHADSGAEYSALESALQAYLGVNPLVTHMFDKVFEPLIAAEMEAMAKEAGIDALPGTAGSTWSMAGLLSGMVVGFMVASIPGAAFGGVAGYRIGAVRDRTGVPVMQAFSNMSPEQRGKVLRRLAGGPFSKL</sequence>
<proteinExistence type="predicted"/>
<dbReference type="PANTHER" id="PTHR44240:SF10">
    <property type="entry name" value="J DOMAIN-CONTAINING PROTEIN"/>
    <property type="match status" value="1"/>
</dbReference>
<dbReference type="PRINTS" id="PR00625">
    <property type="entry name" value="JDOMAIN"/>
</dbReference>
<dbReference type="EMBL" id="MCFL01000062">
    <property type="protein sequence ID" value="ORZ31279.1"/>
    <property type="molecule type" value="Genomic_DNA"/>
</dbReference>
<dbReference type="CDD" id="cd06257">
    <property type="entry name" value="DnaJ"/>
    <property type="match status" value="1"/>
</dbReference>
<accession>A0A1Y2H9N2</accession>
<dbReference type="SUPFAM" id="SSF46565">
    <property type="entry name" value="Chaperone J-domain"/>
    <property type="match status" value="1"/>
</dbReference>
<organism evidence="2 3">
    <name type="scientific">Catenaria anguillulae PL171</name>
    <dbReference type="NCBI Taxonomy" id="765915"/>
    <lineage>
        <taxon>Eukaryota</taxon>
        <taxon>Fungi</taxon>
        <taxon>Fungi incertae sedis</taxon>
        <taxon>Blastocladiomycota</taxon>
        <taxon>Blastocladiomycetes</taxon>
        <taxon>Blastocladiales</taxon>
        <taxon>Catenariaceae</taxon>
        <taxon>Catenaria</taxon>
    </lineage>
</organism>
<comment type="caution">
    <text evidence="2">The sequence shown here is derived from an EMBL/GenBank/DDBJ whole genome shotgun (WGS) entry which is preliminary data.</text>
</comment>
<dbReference type="AlphaFoldDB" id="A0A1Y2H9N2"/>
<dbReference type="Pfam" id="PF00226">
    <property type="entry name" value="DnaJ"/>
    <property type="match status" value="1"/>
</dbReference>
<evidence type="ECO:0000313" key="3">
    <source>
        <dbReference type="Proteomes" id="UP000193411"/>
    </source>
</evidence>
<dbReference type="PROSITE" id="PS50076">
    <property type="entry name" value="DNAJ_2"/>
    <property type="match status" value="1"/>
</dbReference>
<dbReference type="Proteomes" id="UP000193411">
    <property type="component" value="Unassembled WGS sequence"/>
</dbReference>
<protein>
    <submittedName>
        <fullName evidence="2">DnaJ domain-containing protein</fullName>
    </submittedName>
</protein>
<dbReference type="Gene3D" id="1.10.287.110">
    <property type="entry name" value="DnaJ domain"/>
    <property type="match status" value="1"/>
</dbReference>
<evidence type="ECO:0000259" key="1">
    <source>
        <dbReference type="PROSITE" id="PS50076"/>
    </source>
</evidence>
<evidence type="ECO:0000313" key="2">
    <source>
        <dbReference type="EMBL" id="ORZ31279.1"/>
    </source>
</evidence>
<feature type="domain" description="J" evidence="1">
    <location>
        <begin position="12"/>
        <end position="82"/>
    </location>
</feature>
<dbReference type="STRING" id="765915.A0A1Y2H9N2"/>
<dbReference type="InterPro" id="IPR001623">
    <property type="entry name" value="DnaJ_domain"/>
</dbReference>
<keyword evidence="3" id="KW-1185">Reference proteome</keyword>
<dbReference type="OrthoDB" id="442087at2759"/>
<dbReference type="SMART" id="SM00271">
    <property type="entry name" value="DnaJ"/>
    <property type="match status" value="1"/>
</dbReference>
<name>A0A1Y2H9N2_9FUNG</name>
<dbReference type="PANTHER" id="PTHR44240">
    <property type="entry name" value="DNAJ DOMAIN (PROKARYOTIC HEAT SHOCK PROTEIN)-RELATED"/>
    <property type="match status" value="1"/>
</dbReference>
<dbReference type="InterPro" id="IPR036869">
    <property type="entry name" value="J_dom_sf"/>
</dbReference>
<reference evidence="2 3" key="1">
    <citation type="submission" date="2016-07" db="EMBL/GenBank/DDBJ databases">
        <title>Pervasive Adenine N6-methylation of Active Genes in Fungi.</title>
        <authorList>
            <consortium name="DOE Joint Genome Institute"/>
            <person name="Mondo S.J."/>
            <person name="Dannebaum R.O."/>
            <person name="Kuo R.C."/>
            <person name="Labutti K."/>
            <person name="Haridas S."/>
            <person name="Kuo A."/>
            <person name="Salamov A."/>
            <person name="Ahrendt S.R."/>
            <person name="Lipzen A."/>
            <person name="Sullivan W."/>
            <person name="Andreopoulos W.B."/>
            <person name="Clum A."/>
            <person name="Lindquist E."/>
            <person name="Daum C."/>
            <person name="Ramamoorthy G.K."/>
            <person name="Gryganskyi A."/>
            <person name="Culley D."/>
            <person name="Magnuson J.K."/>
            <person name="James T.Y."/>
            <person name="O'Malley M.A."/>
            <person name="Stajich J.E."/>
            <person name="Spatafora J.W."/>
            <person name="Visel A."/>
            <person name="Grigoriev I.V."/>
        </authorList>
    </citation>
    <scope>NUCLEOTIDE SEQUENCE [LARGE SCALE GENOMIC DNA]</scope>
    <source>
        <strain evidence="2 3">PL171</strain>
    </source>
</reference>